<comment type="caution">
    <text evidence="2">The sequence shown here is derived from an EMBL/GenBank/DDBJ whole genome shotgun (WGS) entry which is preliminary data.</text>
</comment>
<accession>A0A246FAQ0</accession>
<dbReference type="Pfam" id="PF18226">
    <property type="entry name" value="QslA"/>
    <property type="match status" value="1"/>
</dbReference>
<organism evidence="2 3">
    <name type="scientific">Pseudomonas nitroreducens</name>
    <dbReference type="NCBI Taxonomy" id="46680"/>
    <lineage>
        <taxon>Bacteria</taxon>
        <taxon>Pseudomonadati</taxon>
        <taxon>Pseudomonadota</taxon>
        <taxon>Gammaproteobacteria</taxon>
        <taxon>Pseudomonadales</taxon>
        <taxon>Pseudomonadaceae</taxon>
        <taxon>Pseudomonas</taxon>
    </lineage>
</organism>
<proteinExistence type="predicted"/>
<dbReference type="AlphaFoldDB" id="A0A246FAQ0"/>
<evidence type="ECO:0000259" key="1">
    <source>
        <dbReference type="Pfam" id="PF18226"/>
    </source>
</evidence>
<reference evidence="2 3" key="1">
    <citation type="submission" date="2017-06" db="EMBL/GenBank/DDBJ databases">
        <title>Draft genome of Pseudomonas nitroreducens DF05.</title>
        <authorList>
            <person name="Iyer R."/>
        </authorList>
    </citation>
    <scope>NUCLEOTIDE SEQUENCE [LARGE SCALE GENOMIC DNA]</scope>
    <source>
        <strain evidence="2 3">DF05</strain>
    </source>
</reference>
<feature type="domain" description="LasR-specific antiactivator QslA" evidence="1">
    <location>
        <begin position="19"/>
        <end position="88"/>
    </location>
</feature>
<dbReference type="RefSeq" id="WP_088417545.1">
    <property type="nucleotide sequence ID" value="NZ_NJBA01000003.1"/>
</dbReference>
<gene>
    <name evidence="2" type="ORF">CEG18_11230</name>
</gene>
<dbReference type="InterPro" id="IPR040654">
    <property type="entry name" value="QslA"/>
</dbReference>
<evidence type="ECO:0000313" key="3">
    <source>
        <dbReference type="Proteomes" id="UP000198145"/>
    </source>
</evidence>
<sequence>MRSKKAQEAAFHLCHVPQADGWPGLVLEWPMDCQAAADAGVARVEQWFAERHKSNLWLALHVGRLDQGRDFHQVAYETAFLWRLQQRLMGTASRAVLKV</sequence>
<evidence type="ECO:0000313" key="2">
    <source>
        <dbReference type="EMBL" id="OWP51418.1"/>
    </source>
</evidence>
<name>A0A246FAQ0_PSENT</name>
<dbReference type="EMBL" id="NJBA01000003">
    <property type="protein sequence ID" value="OWP51418.1"/>
    <property type="molecule type" value="Genomic_DNA"/>
</dbReference>
<protein>
    <recommendedName>
        <fullName evidence="1">LasR-specific antiactivator QslA domain-containing protein</fullName>
    </recommendedName>
</protein>
<dbReference type="Proteomes" id="UP000198145">
    <property type="component" value="Unassembled WGS sequence"/>
</dbReference>